<evidence type="ECO:0000256" key="1">
    <source>
        <dbReference type="SAM" id="MobiDB-lite"/>
    </source>
</evidence>
<dbReference type="Pfam" id="PF09586">
    <property type="entry name" value="YfhO"/>
    <property type="match status" value="2"/>
</dbReference>
<feature type="compositionally biased region" description="Basic and acidic residues" evidence="1">
    <location>
        <begin position="913"/>
        <end position="922"/>
    </location>
</feature>
<dbReference type="AlphaFoldDB" id="A0A0F7VLK8"/>
<feature type="transmembrane region" description="Helical" evidence="2">
    <location>
        <begin position="319"/>
        <end position="335"/>
    </location>
</feature>
<proteinExistence type="predicted"/>
<name>A0A0F7VLK8_STRLW</name>
<feature type="transmembrane region" description="Helical" evidence="2">
    <location>
        <begin position="109"/>
        <end position="131"/>
    </location>
</feature>
<dbReference type="RefSeq" id="WP_047121443.1">
    <property type="nucleotide sequence ID" value="NZ_LN831790.1"/>
</dbReference>
<reference evidence="3 4" key="1">
    <citation type="submission" date="2015-02" db="EMBL/GenBank/DDBJ databases">
        <authorList>
            <person name="Gomez-Escribano P.J."/>
        </authorList>
    </citation>
    <scope>NUCLEOTIDE SEQUENCE [LARGE SCALE GENOMIC DNA]</scope>
    <source>
        <strain evidence="4">C34 (DSM 42122 / NRRL B-24963)</strain>
    </source>
</reference>
<dbReference type="InterPro" id="IPR018580">
    <property type="entry name" value="Uncharacterised_YfhO"/>
</dbReference>
<feature type="transmembrane region" description="Helical" evidence="2">
    <location>
        <begin position="163"/>
        <end position="183"/>
    </location>
</feature>
<gene>
    <name evidence="3" type="primary">sle_02330</name>
</gene>
<dbReference type="PANTHER" id="PTHR38454">
    <property type="entry name" value="INTEGRAL MEMBRANE PROTEIN-RELATED"/>
    <property type="match status" value="1"/>
</dbReference>
<feature type="region of interest" description="Disordered" evidence="1">
    <location>
        <begin position="431"/>
        <end position="464"/>
    </location>
</feature>
<feature type="transmembrane region" description="Helical" evidence="2">
    <location>
        <begin position="234"/>
        <end position="257"/>
    </location>
</feature>
<organism evidence="3 4">
    <name type="scientific">Streptomyces leeuwenhoekii</name>
    <dbReference type="NCBI Taxonomy" id="1437453"/>
    <lineage>
        <taxon>Bacteria</taxon>
        <taxon>Bacillati</taxon>
        <taxon>Actinomycetota</taxon>
        <taxon>Actinomycetes</taxon>
        <taxon>Kitasatosporales</taxon>
        <taxon>Streptomycetaceae</taxon>
        <taxon>Streptomyces</taxon>
    </lineage>
</organism>
<protein>
    <submittedName>
        <fullName evidence="3">Integral Membrane Protein</fullName>
    </submittedName>
</protein>
<feature type="transmembrane region" description="Helical" evidence="2">
    <location>
        <begin position="189"/>
        <end position="222"/>
    </location>
</feature>
<sequence>MDRSTLRGRPRPAAALLAAAITVTVFCAADAVARSHPFGPRTRAVNDLGNQYVPFHAHLWDLLHGRSDGGLLVNWQSGFGSSFLPDLGTYLSSPFALLVAVFPRDEIDLAVYAVTVLKTACAGAAMAWLLLGLRPGRWWAAGLLGAAYALCGWSLADASYNPMWLDGLIALPLLCLVGEWTLAGRRRVLGVLIVALAWIANFYTAYMATIGAGLILLLRLWLTGLPRRRALTAAGRATVTVALGVGLAAPLVTVVYFGTRHAYPGRVTHFAPVAAQDLLARLLPTTYGFGSPALFVGTTALLLALALPFHRAAPVRVRAGWTLLVAAVALSMQWTPTHLAWHAFTTPNGSPYRQTFVLCALLVIAAWHTLSYGVPGRRALAAAGALLALIAAVASRSGLVHSYAWPVLLLAVAGALGGLLLLRRAEAVRPAAPSGPDAGSGPTAGQGPGAGGGPGGGGRAAEPGAAAGGAAVRRRAALTGLAVALLVGAQLGETTAASAVATRLRLNHMDDYAPWGDRQQRQAEAVSRADGWPAYRTDPGREQTVGNDPMMVGGQGAQYYSSLTADVFSRTLTALGGGWTSRGRNVQSLDNAVTDAVFSVGARVHSPPDQHQRWNPRDRGPVTVSRQDVPPLVTVRPSAAPTARTGVSAFGPSPYRNQELLLGTRVYTVPPLTVRTGDGGQPDRAAGDRAGAVVEAPRTKAPAAHRPTVAAQCPAGSEVYLWAPHFSGTARLTGTPARPLTGRFTSDATKIAAMQRLGTAPPSGRVRIELSPTRTGTVPDGAVGCLDTARLHTAVQRLKATGAGEVSVSDGAVRARLPAGSKGTAVLAVPRIAGWRCAAGGAPAAPAQTYHGLIAVPLDGSATSVTCTFHPPGLRLGAAVGGVSLLTLVLLGTVTAVRGRRAAHRPAPRTATRPRERTTSAL</sequence>
<evidence type="ECO:0000313" key="3">
    <source>
        <dbReference type="EMBL" id="CQR59695.1"/>
    </source>
</evidence>
<evidence type="ECO:0000256" key="2">
    <source>
        <dbReference type="SAM" id="Phobius"/>
    </source>
</evidence>
<feature type="transmembrane region" description="Helical" evidence="2">
    <location>
        <begin position="355"/>
        <end position="372"/>
    </location>
</feature>
<dbReference type="Proteomes" id="UP000035016">
    <property type="component" value="Chromosome Chromosome"/>
</dbReference>
<feature type="transmembrane region" description="Helical" evidence="2">
    <location>
        <begin position="287"/>
        <end position="307"/>
    </location>
</feature>
<feature type="compositionally biased region" description="Basic and acidic residues" evidence="1">
    <location>
        <begin position="606"/>
        <end position="620"/>
    </location>
</feature>
<feature type="region of interest" description="Disordered" evidence="1">
    <location>
        <begin position="899"/>
        <end position="922"/>
    </location>
</feature>
<accession>A0A0F7VLK8</accession>
<dbReference type="PANTHER" id="PTHR38454:SF1">
    <property type="entry name" value="INTEGRAL MEMBRANE PROTEIN"/>
    <property type="match status" value="1"/>
</dbReference>
<feature type="region of interest" description="Disordered" evidence="1">
    <location>
        <begin position="604"/>
        <end position="625"/>
    </location>
</feature>
<feature type="transmembrane region" description="Helical" evidence="2">
    <location>
        <begin position="137"/>
        <end position="156"/>
    </location>
</feature>
<dbReference type="EMBL" id="LN831790">
    <property type="protein sequence ID" value="CQR59695.1"/>
    <property type="molecule type" value="Genomic_DNA"/>
</dbReference>
<feature type="compositionally biased region" description="Gly residues" evidence="1">
    <location>
        <begin position="442"/>
        <end position="459"/>
    </location>
</feature>
<feature type="region of interest" description="Disordered" evidence="1">
    <location>
        <begin position="526"/>
        <end position="548"/>
    </location>
</feature>
<feature type="transmembrane region" description="Helical" evidence="2">
    <location>
        <begin position="403"/>
        <end position="422"/>
    </location>
</feature>
<keyword evidence="2" id="KW-0472">Membrane</keyword>
<feature type="transmembrane region" description="Helical" evidence="2">
    <location>
        <begin position="379"/>
        <end position="397"/>
    </location>
</feature>
<keyword evidence="2" id="KW-0812">Transmembrane</keyword>
<keyword evidence="2" id="KW-1133">Transmembrane helix</keyword>
<dbReference type="KEGG" id="sle:sle_02330"/>
<feature type="transmembrane region" description="Helical" evidence="2">
    <location>
        <begin position="476"/>
        <end position="492"/>
    </location>
</feature>
<evidence type="ECO:0000313" key="4">
    <source>
        <dbReference type="Proteomes" id="UP000035016"/>
    </source>
</evidence>
<feature type="transmembrane region" description="Helical" evidence="2">
    <location>
        <begin position="876"/>
        <end position="897"/>
    </location>
</feature>
<feature type="transmembrane region" description="Helical" evidence="2">
    <location>
        <begin position="83"/>
        <end position="102"/>
    </location>
</feature>